<comment type="caution">
    <text evidence="1">The sequence shown here is derived from an EMBL/GenBank/DDBJ whole genome shotgun (WGS) entry which is preliminary data.</text>
</comment>
<keyword evidence="2" id="KW-1185">Reference proteome</keyword>
<evidence type="ECO:0000313" key="1">
    <source>
        <dbReference type="EMBL" id="KAK2146333.1"/>
    </source>
</evidence>
<dbReference type="Proteomes" id="UP001208570">
    <property type="component" value="Unassembled WGS sequence"/>
</dbReference>
<protein>
    <submittedName>
        <fullName evidence="1">Uncharacterized protein</fullName>
    </submittedName>
</protein>
<proteinExistence type="predicted"/>
<accession>A0AAD9MW56</accession>
<gene>
    <name evidence="1" type="ORF">LSH36_615g00000</name>
</gene>
<name>A0AAD9MW56_9ANNE</name>
<dbReference type="AlphaFoldDB" id="A0AAD9MW56"/>
<reference evidence="1" key="1">
    <citation type="journal article" date="2023" name="Mol. Biol. Evol.">
        <title>Third-Generation Sequencing Reveals the Adaptive Role of the Epigenome in Three Deep-Sea Polychaetes.</title>
        <authorList>
            <person name="Perez M."/>
            <person name="Aroh O."/>
            <person name="Sun Y."/>
            <person name="Lan Y."/>
            <person name="Juniper S.K."/>
            <person name="Young C.R."/>
            <person name="Angers B."/>
            <person name="Qian P.Y."/>
        </authorList>
    </citation>
    <scope>NUCLEOTIDE SEQUENCE</scope>
    <source>
        <strain evidence="1">P08H-3</strain>
    </source>
</reference>
<dbReference type="EMBL" id="JAODUP010000615">
    <property type="protein sequence ID" value="KAK2146333.1"/>
    <property type="molecule type" value="Genomic_DNA"/>
</dbReference>
<organism evidence="1 2">
    <name type="scientific">Paralvinella palmiformis</name>
    <dbReference type="NCBI Taxonomy" id="53620"/>
    <lineage>
        <taxon>Eukaryota</taxon>
        <taxon>Metazoa</taxon>
        <taxon>Spiralia</taxon>
        <taxon>Lophotrochozoa</taxon>
        <taxon>Annelida</taxon>
        <taxon>Polychaeta</taxon>
        <taxon>Sedentaria</taxon>
        <taxon>Canalipalpata</taxon>
        <taxon>Terebellida</taxon>
        <taxon>Terebelliformia</taxon>
        <taxon>Alvinellidae</taxon>
        <taxon>Paralvinella</taxon>
    </lineage>
</organism>
<evidence type="ECO:0000313" key="2">
    <source>
        <dbReference type="Proteomes" id="UP001208570"/>
    </source>
</evidence>
<sequence length="115" mass="13130">MQIGQGGTLIVDGTVCNDCIRRNVFRTLPHTSGKHRELFLIPMGRLNLILEDTSIVLGKINLYYTFCWRAFFDVLLVCHLLEDQLHCIINFTFFNLSSNVCHRNTSTSSSNCCFP</sequence>